<evidence type="ECO:0008006" key="3">
    <source>
        <dbReference type="Google" id="ProtNLM"/>
    </source>
</evidence>
<evidence type="ECO:0000313" key="2">
    <source>
        <dbReference type="Proteomes" id="UP000438448"/>
    </source>
</evidence>
<comment type="caution">
    <text evidence="1">The sequence shown here is derived from an EMBL/GenBank/DDBJ whole genome shotgun (WGS) entry which is preliminary data.</text>
</comment>
<dbReference type="RefSeq" id="WP_153415650.1">
    <property type="nucleotide sequence ID" value="NZ_WEGK01000024.1"/>
</dbReference>
<dbReference type="OrthoDB" id="3215846at2"/>
<organism evidence="1 2">
    <name type="scientific">Nocardia macrotermitis</name>
    <dbReference type="NCBI Taxonomy" id="2585198"/>
    <lineage>
        <taxon>Bacteria</taxon>
        <taxon>Bacillati</taxon>
        <taxon>Actinomycetota</taxon>
        <taxon>Actinomycetes</taxon>
        <taxon>Mycobacteriales</taxon>
        <taxon>Nocardiaceae</taxon>
        <taxon>Nocardia</taxon>
    </lineage>
</organism>
<accession>A0A7K0DDN2</accession>
<reference evidence="1 2" key="1">
    <citation type="submission" date="2019-10" db="EMBL/GenBank/DDBJ databases">
        <title>Nocardia macrotermitis sp. nov. and Nocardia aurantia sp. nov., isolated from the gut of fungus growing-termite Macrotermes natalensis.</title>
        <authorList>
            <person name="Benndorf R."/>
            <person name="Schwitalla J."/>
            <person name="Martin K."/>
            <person name="De Beer W."/>
            <person name="Kaster A.-K."/>
            <person name="Vollmers J."/>
            <person name="Poulsen M."/>
            <person name="Beemelmanns C."/>
        </authorList>
    </citation>
    <scope>NUCLEOTIDE SEQUENCE [LARGE SCALE GENOMIC DNA]</scope>
    <source>
        <strain evidence="1 2">RB20</strain>
    </source>
</reference>
<protein>
    <recommendedName>
        <fullName evidence="3">DUF2993 domain-containing protein</fullName>
    </recommendedName>
</protein>
<name>A0A7K0DDN2_9NOCA</name>
<dbReference type="AlphaFoldDB" id="A0A7K0DDN2"/>
<proteinExistence type="predicted"/>
<dbReference type="Pfam" id="PF11209">
    <property type="entry name" value="LmeA"/>
    <property type="match status" value="1"/>
</dbReference>
<evidence type="ECO:0000313" key="1">
    <source>
        <dbReference type="EMBL" id="MQY23915.1"/>
    </source>
</evidence>
<dbReference type="Proteomes" id="UP000438448">
    <property type="component" value="Unassembled WGS sequence"/>
</dbReference>
<sequence length="233" mass="24087">MRGFLIFLVVVVIALVAGDRVAVVLAQNEIGDKIAAEYGMASRPSVRIGGFPFLTQAVAGKYHAIEVHAGDWTGEKIAVHDLDVTLTDLAAPLSDVLHGNTANMVADSASATARVPYETVQGYAPSGVKSISYGTDGMHVTGTFTVEGLSVPGTVVVTVSPTANGISVTPISVQSAVGGPSLSLSLLRRTLTFVVPLQKLPLGARLTAIQPEADGLHVTAVAHNVHLSEASDK</sequence>
<gene>
    <name evidence="1" type="ORF">NRB20_70480</name>
</gene>
<dbReference type="InterPro" id="IPR021373">
    <property type="entry name" value="DUF2993"/>
</dbReference>
<keyword evidence="2" id="KW-1185">Reference proteome</keyword>
<dbReference type="EMBL" id="WEGK01000024">
    <property type="protein sequence ID" value="MQY23915.1"/>
    <property type="molecule type" value="Genomic_DNA"/>
</dbReference>